<evidence type="ECO:0000256" key="1">
    <source>
        <dbReference type="SAM" id="MobiDB-lite"/>
    </source>
</evidence>
<proteinExistence type="predicted"/>
<protein>
    <submittedName>
        <fullName evidence="2">Alternative protein LRFN1</fullName>
    </submittedName>
</protein>
<feature type="region of interest" description="Disordered" evidence="1">
    <location>
        <begin position="27"/>
        <end position="135"/>
    </location>
</feature>
<sequence>METWGWAPPGRAWLSPAPSGCWRVPCERRAGAGTPGCRRPNAQPHGRWGGTGRKRSAKTLDQSGDAPLSPGGGGAASGCGSRPRPRAQGGVRGPAAGLPSPMDSSTPLLPLPSRARGPRWSRCLTQRSAGRGRAP</sequence>
<evidence type="ECO:0000313" key="2">
    <source>
        <dbReference type="EMBL" id="CCQ43654.1"/>
    </source>
</evidence>
<dbReference type="AlphaFoldDB" id="L8E910"/>
<dbReference type="OrthoDB" id="1394818at2759"/>
<dbReference type="ChiTaRS" id="LRFN1">
    <property type="organism name" value="human"/>
</dbReference>
<name>L8E910_HUMAN</name>
<dbReference type="EMBL" id="HF584157">
    <property type="protein sequence ID" value="CCQ43654.1"/>
    <property type="molecule type" value="Genomic_DNA"/>
</dbReference>
<reference evidence="2" key="1">
    <citation type="journal article" date="2013" name="PLoS ONE">
        <title>Direct detection of alternative open reading frames translation products in human significantly expands the proteome.</title>
        <authorList>
            <person name="Vanderperre B."/>
            <person name="Lucier J.-F."/>
            <person name="Motard J."/>
            <person name="Tremblay G."/>
            <person name="Vanderperre S."/>
            <person name="Wisztorski M."/>
            <person name="Salzet M."/>
            <person name="Boisvert F.-M."/>
            <person name="Roucou X."/>
        </authorList>
    </citation>
    <scope>NUCLEOTIDE SEQUENCE</scope>
</reference>
<accession>L8E910</accession>
<organism evidence="2">
    <name type="scientific">Homo sapiens</name>
    <name type="common">Human</name>
    <dbReference type="NCBI Taxonomy" id="9606"/>
    <lineage>
        <taxon>Eukaryota</taxon>
        <taxon>Metazoa</taxon>
        <taxon>Chordata</taxon>
        <taxon>Craniata</taxon>
        <taxon>Vertebrata</taxon>
        <taxon>Euteleostomi</taxon>
        <taxon>Mammalia</taxon>
        <taxon>Eutheria</taxon>
        <taxon>Euarchontoglires</taxon>
        <taxon>Primates</taxon>
        <taxon>Haplorrhini</taxon>
        <taxon>Catarrhini</taxon>
        <taxon>Hominidae</taxon>
        <taxon>Homo</taxon>
    </lineage>
</organism>
<gene>
    <name evidence="2" type="primary">LRFN1</name>
</gene>